<dbReference type="Proteomes" id="UP000692954">
    <property type="component" value="Unassembled WGS sequence"/>
</dbReference>
<proteinExistence type="predicted"/>
<organism evidence="1 2">
    <name type="scientific">Paramecium sonneborni</name>
    <dbReference type="NCBI Taxonomy" id="65129"/>
    <lineage>
        <taxon>Eukaryota</taxon>
        <taxon>Sar</taxon>
        <taxon>Alveolata</taxon>
        <taxon>Ciliophora</taxon>
        <taxon>Intramacronucleata</taxon>
        <taxon>Oligohymenophorea</taxon>
        <taxon>Peniculida</taxon>
        <taxon>Parameciidae</taxon>
        <taxon>Paramecium</taxon>
    </lineage>
</organism>
<dbReference type="EMBL" id="CAJJDN010000105">
    <property type="protein sequence ID" value="CAD8114059.1"/>
    <property type="molecule type" value="Genomic_DNA"/>
</dbReference>
<name>A0A8S1QDV5_9CILI</name>
<dbReference type="AlphaFoldDB" id="A0A8S1QDV5"/>
<gene>
    <name evidence="1" type="ORF">PSON_ATCC_30995.1.T1050004</name>
</gene>
<protein>
    <submittedName>
        <fullName evidence="1">Uncharacterized protein</fullName>
    </submittedName>
</protein>
<evidence type="ECO:0000313" key="1">
    <source>
        <dbReference type="EMBL" id="CAD8114059.1"/>
    </source>
</evidence>
<accession>A0A8S1QDV5</accession>
<evidence type="ECO:0000313" key="2">
    <source>
        <dbReference type="Proteomes" id="UP000692954"/>
    </source>
</evidence>
<reference evidence="1" key="1">
    <citation type="submission" date="2021-01" db="EMBL/GenBank/DDBJ databases">
        <authorList>
            <consortium name="Genoscope - CEA"/>
            <person name="William W."/>
        </authorList>
    </citation>
    <scope>NUCLEOTIDE SEQUENCE</scope>
</reference>
<keyword evidence="2" id="KW-1185">Reference proteome</keyword>
<sequence>MVNRQMINFKDKAYCIMILRKLKIIIIEILKLRIALINMLDNFMMRIKMVYIFQK</sequence>
<comment type="caution">
    <text evidence="1">The sequence shown here is derived from an EMBL/GenBank/DDBJ whole genome shotgun (WGS) entry which is preliminary data.</text>
</comment>